<dbReference type="GO" id="GO:0030246">
    <property type="term" value="F:carbohydrate binding"/>
    <property type="evidence" value="ECO:0007669"/>
    <property type="project" value="InterPro"/>
</dbReference>
<dbReference type="Proteomes" id="UP000808349">
    <property type="component" value="Unassembled WGS sequence"/>
</dbReference>
<dbReference type="InterPro" id="IPR052047">
    <property type="entry name" value="GH94_Enzymes"/>
</dbReference>
<dbReference type="InterPro" id="IPR012341">
    <property type="entry name" value="6hp_glycosidase-like_sf"/>
</dbReference>
<keyword evidence="3" id="KW-0812">Transmembrane</keyword>
<feature type="transmembrane region" description="Helical" evidence="3">
    <location>
        <begin position="829"/>
        <end position="846"/>
    </location>
</feature>
<feature type="transmembrane region" description="Helical" evidence="3">
    <location>
        <begin position="852"/>
        <end position="873"/>
    </location>
</feature>
<dbReference type="InterPro" id="IPR019282">
    <property type="entry name" value="Glycoamylase-like_cons_dom"/>
</dbReference>
<dbReference type="Gene3D" id="2.70.98.40">
    <property type="entry name" value="Glycoside hydrolase, family 65, N-terminal domain"/>
    <property type="match status" value="2"/>
</dbReference>
<dbReference type="InterPro" id="IPR010383">
    <property type="entry name" value="Glyco_hydrolase_94_b-supersand"/>
</dbReference>
<dbReference type="PANTHER" id="PTHR37469:SF2">
    <property type="entry name" value="CELLOBIONIC ACID PHOSPHORYLASE"/>
    <property type="match status" value="1"/>
</dbReference>
<dbReference type="SUPFAM" id="SSF48208">
    <property type="entry name" value="Six-hairpin glycosidases"/>
    <property type="match status" value="1"/>
</dbReference>
<feature type="transmembrane region" description="Helical" evidence="3">
    <location>
        <begin position="977"/>
        <end position="997"/>
    </location>
</feature>
<dbReference type="Pfam" id="PF06165">
    <property type="entry name" value="GH94_b-supersand"/>
    <property type="match status" value="2"/>
</dbReference>
<dbReference type="CDD" id="cd11753">
    <property type="entry name" value="GH94N_ChvB_NdvB_2_like"/>
    <property type="match status" value="1"/>
</dbReference>
<reference evidence="7 8" key="1">
    <citation type="submission" date="2020-10" db="EMBL/GenBank/DDBJ databases">
        <title>Connecting structure to function with the recovery of over 1000 high-quality activated sludge metagenome-assembled genomes encoding full-length rRNA genes using long-read sequencing.</title>
        <authorList>
            <person name="Singleton C.M."/>
            <person name="Petriglieri F."/>
            <person name="Kristensen J.M."/>
            <person name="Kirkegaard R.H."/>
            <person name="Michaelsen T.Y."/>
            <person name="Andersen M.H."/>
            <person name="Karst S.M."/>
            <person name="Dueholm M.S."/>
            <person name="Nielsen P.H."/>
            <person name="Albertsen M."/>
        </authorList>
    </citation>
    <scope>NUCLEOTIDE SEQUENCE [LARGE SCALE GENOMIC DNA]</scope>
    <source>
        <strain evidence="7">Ribe_18-Q3-R11-54_BAT3C.373</strain>
    </source>
</reference>
<evidence type="ECO:0000259" key="4">
    <source>
        <dbReference type="Pfam" id="PF06165"/>
    </source>
</evidence>
<dbReference type="InterPro" id="IPR011013">
    <property type="entry name" value="Gal_mutarotase_sf_dom"/>
</dbReference>
<dbReference type="InterPro" id="IPR033432">
    <property type="entry name" value="GH94_catalytic"/>
</dbReference>
<dbReference type="GO" id="GO:0016757">
    <property type="term" value="F:glycosyltransferase activity"/>
    <property type="evidence" value="ECO:0007669"/>
    <property type="project" value="UniProtKB-KW"/>
</dbReference>
<evidence type="ECO:0000256" key="2">
    <source>
        <dbReference type="ARBA" id="ARBA00022679"/>
    </source>
</evidence>
<evidence type="ECO:0000313" key="8">
    <source>
        <dbReference type="Proteomes" id="UP000808349"/>
    </source>
</evidence>
<evidence type="ECO:0000256" key="1">
    <source>
        <dbReference type="ARBA" id="ARBA00022676"/>
    </source>
</evidence>
<dbReference type="EMBL" id="JADKFW010000007">
    <property type="protein sequence ID" value="MBK9718121.1"/>
    <property type="molecule type" value="Genomic_DNA"/>
</dbReference>
<gene>
    <name evidence="7" type="ORF">IPO85_11530</name>
</gene>
<sequence length="2900" mass="332411">MNLISISGQMFSKINSILNTKSKRGSYPNEEPLRSELFTSEKMERFGKKLASSHKLNTNPSHDHLLPRLAENEIILHEVRKLLTDSIRRKNQITPAGEWLIDNFYLIEEHIRNAKIDFPKGYSENLPQLIHGNATVVTRIYDIILHIISHSDGRIDIDSLSAYINAYQSVTVLKLGELWAIPIMIRLALIENLRRVSARIAIDRVDRNLADYWAQQMIDTAEKDPKNLILVIADMARSNPPMGSAFVSELTRQLKGKGLELAMPLHWIEQQLIEIGMTGVELINTEVQKQSADQVSMSNSIGSLRMFSGIAWNHFVESHSIVDQILRNDQFGTYGLMDFTTRDCYRHVIEHISKNSELSEPEVAQLAIDLTHSNEQTDDLRSLHVGYYLIDQGVHKTKHLARVKLSAIKKLRQHISKYTFLIYTFSIFWITTIISTFIIYEAYLDTKNAYLLILISLLVIICSSQLAISLVQFFSTLIVKPKLLPRMDFSKQIPSHARTLVVIPVMLTTSDEIERLIEGLEVRFLANRFDYLHFGLLTDFTDAAQETLPEDDALIQLAQLKIGELNSKYGKEEQDLFYLFHRPRHWNSQENVWMGYERKRGKLSELNGLLRGGAKDRFSLIVGKQTLFPFIQYVITLDADTQLPLGAACQLIGTISHPLNQPWYDDLKKRVTRGYGIIQPNVAVSLPDITSSLYAKMHGNEPGIDPYTRASSDVYQDLFSEGSFIGKGIYDVDMFIKVLDGKFAENGILSHDLLEGCYVRSGLLSDVQLYEKYPTSYNVDMKRQHRWIRGDWQIFAWFLPYVPGFKRTWNKNPISGLSRWKIFDNLRRSLVPISYTALIIIGWLLLENTLFWTILTASIIVLPIIISLVWATLNKPKEVIISHHIKNTFHHIGEIFIKTLFRIICIPYEAFSNLNAIICTIWKVLISRKKLLEWNSSAHSEKTSENSLFKSYLSMWLEPILTIPIGIYLFLYGPSKLIVVGPVLSLWIIAPTITWLVSRPKPKQLTILTPFQHFFLRKLSRKTWRFFEQFVDQNNNWLPPDNYQEQPIAMIAHRTSPTNIGLSLLANLTAYEFGYINVRSYLERTSKTLQTMSKMERFRGHFFNWYDTQSLIPLLPKYISTVDSGNLVGHLLVLRQGLITMPYQQNKCSKIFEGLYDTLLVLIDTLEAQEKNILETFKIALSDTLQIRINSSSEIFVQLNSLNELFNSNIEPLITIAHDESKYWIQKIKHQFIQSLEEIKIYEPWQNQLITTNQISIENNIDAHSSWIELLNAANILKLKINDSSYYQHDLSDKITIDSLNTSINYTIQELTERIKLTENLAQQCHLMADMEWDFLYNKTSHLFTIGYNVQEHHMDTSYYDLLASEARLCTFIGIAQGKIPIESWFALGRLLTNVDGNPILLSWSGSMFEYLMPLLVMPTYDNTLLDQTCKGAVAWQIKYGKQKGLPWGISESGYHMINANSHYQYRAFGAPGLGLKRGLEEDSVITPYATALALIVAPEKACKNLELMQEYGFEGQYGFYEAIDYTTSRLPRGQSHAIVHSYMAHHQAMSLISLAYLLLDKPMQKLFESEPQFKATLLLLQERIPKATSFFAHTTDLADINYVAVGGEVRIIKTPNTSIPEIQLLSNGRYHLMISNSGAGYSRWKDLAVTRWREDVTCDQWGSFCYIKDLKNDMYWSNTFQPTLKHSDKYEVVYSQGRIDFSATHNELLTHTEIVVSPEDDMEMRRVRITNYSGIHRTIEITSYAEVVLAPLTSDIMQPGFSNLFVQTEIIPQQHAIICTRRPRSADEPTPWLFHLMKTHGKEILETSFETDRMVFIGRGNTPINPESMNHSGPLSGHQGSVLDPIIAIRNKLILEPEETVTIDMIIGVADTRKTCQKMIDKYQDKPHKDRVFEMAWTHSQVVLRQINATEEDAQLYSRLASSIIFPNIMFRADATILIKNQRQQSGLWGYSISGDLPILLLKIENRNHLELAKQLIQAHSYWRLKGLEVDLVIWNEEHNGYRQEFQHDIEALIPPEFKDRPGGIFVRASDQISNEDRILFQTVARIYISDHDGTLIDLVKRKPYSKLIIPNIIPIHSNKMDYTPMVIPKELNHFNGLGGFTSNGKEYVIIIDQFKRTPLPWVNVIANPNFGTVISESGSAYTWIENAHEMRITPWNNDPVSDKSGEAYYIRDEESGNYWSTALLPSGGKTPYITRHGFGYSIFEHIEDGIQTEMLVFVDLYSSIKFTEIKIKNVSGRTRKLSATGYIEWVLGTHRMKTGMHVHTEMDPDSGAIIAKNSYNTEFQNRVGFFDVDQLNKTFTADRTEFIGRNGNLKNPEAMSKQKLSGKIGLALDPRAAIQVTFDLVDGEEYEIIFKLGAAKHSMEAYQMIKQFRGSIAMNLSLEKVKIYWKKTLGILQIETPDSAINILTNGWLTYQTISARLWGRSGFYQSGGAFGFRDQLQDVLSLLLCSPHLTRKQIILCASRQFEEGDVQHWWHPPTGHGVRTRCSDDYLWLPYATSVYLEQTEDYEILKEQIHFLEGRKLNAIEESYYDHPAISGHTNTLYEHCVKSISHGLKFGVHGLPLIGSGDWNDGFDQVGKDGKGESVWMAFFLYDVLIRFIKVAHINNDLKFAAVCEKEAQNLKENIELHAWDGNWYKRAWFDDGTTLGSNKNEECKIDSITQSWSVLSGAGNNTKTRIALNSAYNMLVRKEAQIIHLLDPPFDKSTVNPGYIKGYVPGVRENGGQYNHAAAWLTMAFSEIGDKEKVWELLNMINPINHGKTIETIQIYKVEPYVVAADIYARPPHLGCGGWTWYTGAAGWIFRLITESFLGLTKVGNTLYFNPKIPKEWNGFTIHYQFENTTYHIIVKQDSEFKEMKITMDQMDQNDMQIHLLDDRIDHNVLITLNYENQLQIMGNN</sequence>
<evidence type="ECO:0000256" key="3">
    <source>
        <dbReference type="SAM" id="Phobius"/>
    </source>
</evidence>
<feature type="domain" description="Glycosyl hydrolase 94 supersandwich" evidence="4">
    <location>
        <begin position="1610"/>
        <end position="1886"/>
    </location>
</feature>
<feature type="transmembrane region" description="Helical" evidence="3">
    <location>
        <begin position="420"/>
        <end position="443"/>
    </location>
</feature>
<feature type="domain" description="Glycoamylase-like" evidence="5">
    <location>
        <begin position="1359"/>
        <end position="1570"/>
    </location>
</feature>
<proteinExistence type="predicted"/>
<organism evidence="7 8">
    <name type="scientific">Candidatus Defluviibacterium haderslevense</name>
    <dbReference type="NCBI Taxonomy" id="2981993"/>
    <lineage>
        <taxon>Bacteria</taxon>
        <taxon>Pseudomonadati</taxon>
        <taxon>Bacteroidota</taxon>
        <taxon>Saprospiria</taxon>
        <taxon>Saprospirales</taxon>
        <taxon>Saprospiraceae</taxon>
        <taxon>Candidatus Defluviibacterium</taxon>
    </lineage>
</organism>
<dbReference type="Gene3D" id="1.50.10.140">
    <property type="match status" value="2"/>
</dbReference>
<dbReference type="InterPro" id="IPR037018">
    <property type="entry name" value="GH65_N"/>
</dbReference>
<dbReference type="SMART" id="SM01068">
    <property type="entry name" value="CBM_X"/>
    <property type="match status" value="2"/>
</dbReference>
<keyword evidence="3" id="KW-0472">Membrane</keyword>
<dbReference type="SUPFAM" id="SSF74650">
    <property type="entry name" value="Galactose mutarotase-like"/>
    <property type="match status" value="2"/>
</dbReference>
<dbReference type="Pfam" id="PF10091">
    <property type="entry name" value="Glycoamylase"/>
    <property type="match status" value="1"/>
</dbReference>
<name>A0A9D7XEY9_9BACT</name>
<feature type="transmembrane region" description="Helical" evidence="3">
    <location>
        <begin position="952"/>
        <end position="971"/>
    </location>
</feature>
<protein>
    <submittedName>
        <fullName evidence="7">Cyclic beta 1-2 glucan synthetase</fullName>
    </submittedName>
</protein>
<keyword evidence="3" id="KW-1133">Transmembrane helix</keyword>
<evidence type="ECO:0000313" key="7">
    <source>
        <dbReference type="EMBL" id="MBK9718121.1"/>
    </source>
</evidence>
<comment type="caution">
    <text evidence="7">The sequence shown here is derived from an EMBL/GenBank/DDBJ whole genome shotgun (WGS) entry which is preliminary data.</text>
</comment>
<dbReference type="Gene3D" id="2.60.420.10">
    <property type="entry name" value="Maltose phosphorylase, domain 3"/>
    <property type="match status" value="1"/>
</dbReference>
<dbReference type="InterPro" id="IPR008928">
    <property type="entry name" value="6-hairpin_glycosidase_sf"/>
</dbReference>
<feature type="transmembrane region" description="Helical" evidence="3">
    <location>
        <begin position="449"/>
        <end position="479"/>
    </location>
</feature>
<dbReference type="PANTHER" id="PTHR37469">
    <property type="entry name" value="CELLOBIONIC ACID PHOSPHORYLASE-RELATED"/>
    <property type="match status" value="1"/>
</dbReference>
<dbReference type="GO" id="GO:0005975">
    <property type="term" value="P:carbohydrate metabolic process"/>
    <property type="evidence" value="ECO:0007669"/>
    <property type="project" value="InterPro"/>
</dbReference>
<dbReference type="Pfam" id="PF17167">
    <property type="entry name" value="Glyco_hydro_94"/>
    <property type="match status" value="1"/>
</dbReference>
<dbReference type="CDD" id="cd11756">
    <property type="entry name" value="GH94N_ChvB_NdvB_1_like"/>
    <property type="match status" value="1"/>
</dbReference>
<accession>A0A9D7XEY9</accession>
<evidence type="ECO:0000259" key="6">
    <source>
        <dbReference type="Pfam" id="PF17167"/>
    </source>
</evidence>
<keyword evidence="2" id="KW-0808">Transferase</keyword>
<dbReference type="InterPro" id="IPR037820">
    <property type="entry name" value="GH94N_NdvB"/>
</dbReference>
<evidence type="ECO:0000259" key="5">
    <source>
        <dbReference type="Pfam" id="PF10091"/>
    </source>
</evidence>
<keyword evidence="1" id="KW-0328">Glycosyltransferase</keyword>
<dbReference type="InterPro" id="IPR037824">
    <property type="entry name" value="GH94N_2_NdvB"/>
</dbReference>
<feature type="domain" description="Glycosyl hydrolase 94 supersandwich" evidence="4">
    <location>
        <begin position="2107"/>
        <end position="2375"/>
    </location>
</feature>
<dbReference type="Gene3D" id="1.50.10.10">
    <property type="match status" value="1"/>
</dbReference>
<feature type="domain" description="Glycosyl hydrolase 94 catalytic" evidence="6">
    <location>
        <begin position="2390"/>
        <end position="2814"/>
    </location>
</feature>